<dbReference type="InterPro" id="IPR036739">
    <property type="entry name" value="SLC41_membr_dom_sf"/>
</dbReference>
<dbReference type="InterPro" id="IPR038076">
    <property type="entry name" value="MgtE_N_sf"/>
</dbReference>
<dbReference type="InterPro" id="IPR006669">
    <property type="entry name" value="MgtE_transporter"/>
</dbReference>
<keyword evidence="9" id="KW-1003">Cell membrane</keyword>
<comment type="caution">
    <text evidence="9">Lacks conserved residue(s) required for the propagation of feature annotation.</text>
</comment>
<dbReference type="GO" id="GO:0015095">
    <property type="term" value="F:magnesium ion transmembrane transporter activity"/>
    <property type="evidence" value="ECO:0007669"/>
    <property type="project" value="UniProtKB-UniRule"/>
</dbReference>
<keyword evidence="4 9" id="KW-0812">Transmembrane</keyword>
<dbReference type="Gene3D" id="1.25.60.10">
    <property type="entry name" value="MgtE N-terminal domain-like"/>
    <property type="match status" value="1"/>
</dbReference>
<organism evidence="11 12">
    <name type="scientific">Rosistilla oblonga</name>
    <dbReference type="NCBI Taxonomy" id="2527990"/>
    <lineage>
        <taxon>Bacteria</taxon>
        <taxon>Pseudomonadati</taxon>
        <taxon>Planctomycetota</taxon>
        <taxon>Planctomycetia</taxon>
        <taxon>Pirellulales</taxon>
        <taxon>Pirellulaceae</taxon>
        <taxon>Rosistilla</taxon>
    </lineage>
</organism>
<feature type="domain" description="CBS" evidence="10">
    <location>
        <begin position="137"/>
        <end position="201"/>
    </location>
</feature>
<comment type="similarity">
    <text evidence="2 9">Belongs to the SLC41A transporter family.</text>
</comment>
<evidence type="ECO:0000256" key="9">
    <source>
        <dbReference type="RuleBase" id="RU362011"/>
    </source>
</evidence>
<dbReference type="SMART" id="SM00924">
    <property type="entry name" value="MgtE_N"/>
    <property type="match status" value="1"/>
</dbReference>
<proteinExistence type="inferred from homology"/>
<dbReference type="PANTHER" id="PTHR41394:SF5">
    <property type="entry name" value="SLC41A_MGTE INTEGRAL MEMBRANE DOMAIN-CONTAINING PROTEIN"/>
    <property type="match status" value="1"/>
</dbReference>
<dbReference type="Pfam" id="PF00571">
    <property type="entry name" value="CBS"/>
    <property type="match status" value="2"/>
</dbReference>
<keyword evidence="6 9" id="KW-1133">Transmembrane helix</keyword>
<evidence type="ECO:0000259" key="10">
    <source>
        <dbReference type="PROSITE" id="PS51371"/>
    </source>
</evidence>
<dbReference type="Pfam" id="PF03448">
    <property type="entry name" value="MgtE_N"/>
    <property type="match status" value="1"/>
</dbReference>
<dbReference type="InterPro" id="IPR006668">
    <property type="entry name" value="Mg_transptr_MgtE_intracell_dom"/>
</dbReference>
<dbReference type="SUPFAM" id="SSF54631">
    <property type="entry name" value="CBS-domain pair"/>
    <property type="match status" value="1"/>
</dbReference>
<protein>
    <recommendedName>
        <fullName evidence="9">Magnesium transporter MgtE</fullName>
    </recommendedName>
</protein>
<feature type="transmembrane region" description="Helical" evidence="9">
    <location>
        <begin position="359"/>
        <end position="380"/>
    </location>
</feature>
<keyword evidence="9" id="KW-0479">Metal-binding</keyword>
<evidence type="ECO:0000256" key="6">
    <source>
        <dbReference type="ARBA" id="ARBA00022989"/>
    </source>
</evidence>
<dbReference type="InterPro" id="IPR046342">
    <property type="entry name" value="CBS_dom_sf"/>
</dbReference>
<dbReference type="NCBIfam" id="TIGR00400">
    <property type="entry name" value="mgtE"/>
    <property type="match status" value="1"/>
</dbReference>
<dbReference type="EMBL" id="CP036318">
    <property type="protein sequence ID" value="QDV55317.1"/>
    <property type="molecule type" value="Genomic_DNA"/>
</dbReference>
<name>A0A518IQF7_9BACT</name>
<dbReference type="SUPFAM" id="SSF161093">
    <property type="entry name" value="MgtE membrane domain-like"/>
    <property type="match status" value="1"/>
</dbReference>
<gene>
    <name evidence="11" type="primary">mgtE</name>
    <name evidence="11" type="ORF">Mal33_12880</name>
</gene>
<evidence type="ECO:0000256" key="3">
    <source>
        <dbReference type="ARBA" id="ARBA00022448"/>
    </source>
</evidence>
<dbReference type="PROSITE" id="PS51371">
    <property type="entry name" value="CBS"/>
    <property type="match status" value="2"/>
</dbReference>
<dbReference type="AlphaFoldDB" id="A0A518IQF7"/>
<evidence type="ECO:0000256" key="2">
    <source>
        <dbReference type="ARBA" id="ARBA00009749"/>
    </source>
</evidence>
<sequence>MNQLQLDPATEDEAPEDAGIAEIANLVATGEMADAVVALDRLSPDSQAEAVASLSPELAANLMEHVVEASAVEIIDHLPTNVAALILDEVTSDHRADLIAELSEANAAEIIDQMTPEEAADARTLMQYASDTAGGLMITEYVSFQADQTVRDVIEDLAENADEYRHYDIQYSFVCDGERLVGVLPLLDLLLSKRATPLRDIMVANPISVLDTMSLDDVEDLLESHAFLGVPVIDAQGDLLGVVQRAAVEYARSEQQRSDYLKSQGIVGGEEVRSLPLLDRSKRRLSWLSVNILLNIMAASVIAFFQDTLESVIALAVFLPIISDMSGCSGNQAVAVSMRELSLGLVKPNEALRVWFKEISVGILNGFTLGLLIATAAMLWKGDAMLGFVVGFALCMNTMIAVSFGGVVPLILKRAGVDPAIASGPLLTTITDMCGFFLVLGLASLLLV</sequence>
<dbReference type="Gene3D" id="3.10.580.10">
    <property type="entry name" value="CBS-domain"/>
    <property type="match status" value="1"/>
</dbReference>
<evidence type="ECO:0000256" key="1">
    <source>
        <dbReference type="ARBA" id="ARBA00004141"/>
    </source>
</evidence>
<keyword evidence="8" id="KW-0129">CBS domain</keyword>
<dbReference type="InterPro" id="IPR000644">
    <property type="entry name" value="CBS_dom"/>
</dbReference>
<dbReference type="PANTHER" id="PTHR41394">
    <property type="entry name" value="MAGNESIUM TRANSPORTER MGTE"/>
    <property type="match status" value="1"/>
</dbReference>
<evidence type="ECO:0000313" key="12">
    <source>
        <dbReference type="Proteomes" id="UP000316770"/>
    </source>
</evidence>
<dbReference type="SUPFAM" id="SSF158791">
    <property type="entry name" value="MgtE N-terminal domain-like"/>
    <property type="match status" value="1"/>
</dbReference>
<dbReference type="RefSeq" id="WP_145283124.1">
    <property type="nucleotide sequence ID" value="NZ_CP036318.1"/>
</dbReference>
<keyword evidence="3 9" id="KW-0813">Transport</keyword>
<dbReference type="InterPro" id="IPR006667">
    <property type="entry name" value="SLC41_membr_dom"/>
</dbReference>
<accession>A0A518IQF7</accession>
<dbReference type="Pfam" id="PF01769">
    <property type="entry name" value="MgtE"/>
    <property type="match status" value="1"/>
</dbReference>
<keyword evidence="5 9" id="KW-0460">Magnesium</keyword>
<comment type="function">
    <text evidence="9">Acts as a magnesium transporter.</text>
</comment>
<comment type="subcellular location">
    <subcellularLocation>
        <location evidence="9">Cell membrane</location>
        <topology evidence="9">Multi-pass membrane protein</topology>
    </subcellularLocation>
    <subcellularLocation>
        <location evidence="1">Membrane</location>
        <topology evidence="1">Multi-pass membrane protein</topology>
    </subcellularLocation>
</comment>
<evidence type="ECO:0000256" key="8">
    <source>
        <dbReference type="PROSITE-ProRule" id="PRU00703"/>
    </source>
</evidence>
<dbReference type="SMART" id="SM00116">
    <property type="entry name" value="CBS"/>
    <property type="match status" value="2"/>
</dbReference>
<dbReference type="Proteomes" id="UP000316770">
    <property type="component" value="Chromosome"/>
</dbReference>
<keyword evidence="7 9" id="KW-0472">Membrane</keyword>
<evidence type="ECO:0000256" key="7">
    <source>
        <dbReference type="ARBA" id="ARBA00023136"/>
    </source>
</evidence>
<comment type="subunit">
    <text evidence="9">Homodimer.</text>
</comment>
<feature type="transmembrane region" description="Helical" evidence="9">
    <location>
        <begin position="285"/>
        <end position="306"/>
    </location>
</feature>
<evidence type="ECO:0000313" key="11">
    <source>
        <dbReference type="EMBL" id="QDV55317.1"/>
    </source>
</evidence>
<dbReference type="GO" id="GO:0005886">
    <property type="term" value="C:plasma membrane"/>
    <property type="evidence" value="ECO:0007669"/>
    <property type="project" value="UniProtKB-SubCell"/>
</dbReference>
<feature type="transmembrane region" description="Helical" evidence="9">
    <location>
        <begin position="424"/>
        <end position="447"/>
    </location>
</feature>
<dbReference type="GO" id="GO:0046872">
    <property type="term" value="F:metal ion binding"/>
    <property type="evidence" value="ECO:0007669"/>
    <property type="project" value="UniProtKB-KW"/>
</dbReference>
<dbReference type="Gene3D" id="1.10.357.20">
    <property type="entry name" value="SLC41 divalent cation transporters, integral membrane domain"/>
    <property type="match status" value="1"/>
</dbReference>
<reference evidence="11 12" key="1">
    <citation type="submission" date="2019-02" db="EMBL/GenBank/DDBJ databases">
        <title>Deep-cultivation of Planctomycetes and their phenomic and genomic characterization uncovers novel biology.</title>
        <authorList>
            <person name="Wiegand S."/>
            <person name="Jogler M."/>
            <person name="Boedeker C."/>
            <person name="Pinto D."/>
            <person name="Vollmers J."/>
            <person name="Rivas-Marin E."/>
            <person name="Kohn T."/>
            <person name="Peeters S.H."/>
            <person name="Heuer A."/>
            <person name="Rast P."/>
            <person name="Oberbeckmann S."/>
            <person name="Bunk B."/>
            <person name="Jeske O."/>
            <person name="Meyerdierks A."/>
            <person name="Storesund J.E."/>
            <person name="Kallscheuer N."/>
            <person name="Luecker S."/>
            <person name="Lage O.M."/>
            <person name="Pohl T."/>
            <person name="Merkel B.J."/>
            <person name="Hornburger P."/>
            <person name="Mueller R.-W."/>
            <person name="Bruemmer F."/>
            <person name="Labrenz M."/>
            <person name="Spormann A.M."/>
            <person name="Op den Camp H."/>
            <person name="Overmann J."/>
            <person name="Amann R."/>
            <person name="Jetten M.S.M."/>
            <person name="Mascher T."/>
            <person name="Medema M.H."/>
            <person name="Devos D.P."/>
            <person name="Kaster A.-K."/>
            <person name="Ovreas L."/>
            <person name="Rohde M."/>
            <person name="Galperin M.Y."/>
            <person name="Jogler C."/>
        </authorList>
    </citation>
    <scope>NUCLEOTIDE SEQUENCE [LARGE SCALE GENOMIC DNA]</scope>
    <source>
        <strain evidence="11 12">Mal33</strain>
    </source>
</reference>
<feature type="transmembrane region" description="Helical" evidence="9">
    <location>
        <begin position="386"/>
        <end position="412"/>
    </location>
</feature>
<evidence type="ECO:0000256" key="5">
    <source>
        <dbReference type="ARBA" id="ARBA00022842"/>
    </source>
</evidence>
<evidence type="ECO:0000256" key="4">
    <source>
        <dbReference type="ARBA" id="ARBA00022692"/>
    </source>
</evidence>
<keyword evidence="12" id="KW-1185">Reference proteome</keyword>
<feature type="domain" description="CBS" evidence="10">
    <location>
        <begin position="202"/>
        <end position="258"/>
    </location>
</feature>